<reference evidence="2" key="1">
    <citation type="submission" date="2019-08" db="EMBL/GenBank/DDBJ databases">
        <authorList>
            <person name="Kucharzyk K."/>
            <person name="Murdoch R.W."/>
            <person name="Higgins S."/>
            <person name="Loffler F."/>
        </authorList>
    </citation>
    <scope>NUCLEOTIDE SEQUENCE</scope>
</reference>
<keyword evidence="1" id="KW-1133">Transmembrane helix</keyword>
<protein>
    <submittedName>
        <fullName evidence="2">Uncharacterized protein</fullName>
    </submittedName>
</protein>
<comment type="caution">
    <text evidence="2">The sequence shown here is derived from an EMBL/GenBank/DDBJ whole genome shotgun (WGS) entry which is preliminary data.</text>
</comment>
<evidence type="ECO:0000313" key="2">
    <source>
        <dbReference type="EMBL" id="MPN20551.1"/>
    </source>
</evidence>
<organism evidence="2">
    <name type="scientific">bioreactor metagenome</name>
    <dbReference type="NCBI Taxonomy" id="1076179"/>
    <lineage>
        <taxon>unclassified sequences</taxon>
        <taxon>metagenomes</taxon>
        <taxon>ecological metagenomes</taxon>
    </lineage>
</organism>
<dbReference type="AlphaFoldDB" id="A0A645G157"/>
<name>A0A645G157_9ZZZZ</name>
<gene>
    <name evidence="2" type="ORF">SDC9_167930</name>
</gene>
<dbReference type="EMBL" id="VSSQ01068344">
    <property type="protein sequence ID" value="MPN20551.1"/>
    <property type="molecule type" value="Genomic_DNA"/>
</dbReference>
<evidence type="ECO:0000256" key="1">
    <source>
        <dbReference type="SAM" id="Phobius"/>
    </source>
</evidence>
<accession>A0A645G157</accession>
<keyword evidence="1" id="KW-0472">Membrane</keyword>
<keyword evidence="1" id="KW-0812">Transmembrane</keyword>
<sequence>MRELYSDRALFQVHIHKARKSRFERSEVVYHRSRARGEPLKHRHTVEEQRVFHAQHTGEIALIPVILPGGGADLLVRGANQLRSEPVVKPRDIAYLRLDPHRPARYIIIPVWVGRFALDFIVYGAPVFVGNVVFLQAEVLFIR</sequence>
<feature type="transmembrane region" description="Helical" evidence="1">
    <location>
        <begin position="120"/>
        <end position="142"/>
    </location>
</feature>
<proteinExistence type="predicted"/>